<gene>
    <name evidence="1" type="ORF">CIT40_05370</name>
</gene>
<dbReference type="OrthoDB" id="10011465at2"/>
<dbReference type="EMBL" id="CP029426">
    <property type="protein sequence ID" value="AWL99508.1"/>
    <property type="molecule type" value="Genomic_DNA"/>
</dbReference>
<reference evidence="1 2" key="2">
    <citation type="journal article" date="2019" name="Int. J. Syst. Evol. Microbiol.">
        <title>Description and complete genome sequence of Bradyrhizobium amphicarpaeae sp. nov., harbouring photosystem and nitrogen-fixation genes.</title>
        <authorList>
            <person name="Bromfield E.S.P."/>
            <person name="Cloutier S."/>
            <person name="Nguyen H.D.T."/>
        </authorList>
    </citation>
    <scope>NUCLEOTIDE SEQUENCE [LARGE SCALE GENOMIC DNA]</scope>
    <source>
        <strain evidence="1 2">39S1MB</strain>
    </source>
</reference>
<dbReference type="AlphaFoldDB" id="A0A2U8PNZ5"/>
<evidence type="ECO:0000313" key="1">
    <source>
        <dbReference type="EMBL" id="AWL99508.1"/>
    </source>
</evidence>
<evidence type="ECO:0000313" key="2">
    <source>
        <dbReference type="Proteomes" id="UP000215884"/>
    </source>
</evidence>
<accession>A0A2U8PNZ5</accession>
<proteinExistence type="predicted"/>
<name>A0A2U8PNZ5_9BRAD</name>
<protein>
    <submittedName>
        <fullName evidence="1">Uncharacterized protein</fullName>
    </submittedName>
</protein>
<organism evidence="1 2">
    <name type="scientific">Bradyrhizobium amphicarpaeae</name>
    <dbReference type="NCBI Taxonomy" id="1404768"/>
    <lineage>
        <taxon>Bacteria</taxon>
        <taxon>Pseudomonadati</taxon>
        <taxon>Pseudomonadota</taxon>
        <taxon>Alphaproteobacteria</taxon>
        <taxon>Hyphomicrobiales</taxon>
        <taxon>Nitrobacteraceae</taxon>
        <taxon>Bradyrhizobium</taxon>
    </lineage>
</organism>
<reference evidence="1 2" key="1">
    <citation type="journal article" date="2017" name="Syst. Appl. Microbiol.">
        <title>Soybeans inoculated with root zone soils of Canadian native legumes harbour diverse and novel Bradyrhizobium spp. that possess agricultural potential.</title>
        <authorList>
            <person name="Bromfield E.S.P."/>
            <person name="Cloutier S."/>
            <person name="Tambong J.T."/>
            <person name="Tran Thi T.V."/>
        </authorList>
    </citation>
    <scope>NUCLEOTIDE SEQUENCE [LARGE SCALE GENOMIC DNA]</scope>
    <source>
        <strain evidence="1 2">39S1MB</strain>
    </source>
</reference>
<sequence length="164" mass="17527">MSAEAFGEGGSNSESLRGDSLDCFVARAPRNDGACRGGAPALVSRTRCSVLTLLRRAGTQKATARAATWGPALQRIVDRTMLRIAGETLRCVRGTRAVFWRAGSSHSQSLRARNIRPVILRCEAGDANASQAEPRRLNGRAGAAGLSPFEARRRGEHLRVTVAS</sequence>
<keyword evidence="2" id="KW-1185">Reference proteome</keyword>
<dbReference type="Proteomes" id="UP000215884">
    <property type="component" value="Chromosome"/>
</dbReference>